<dbReference type="STRING" id="1027249.SAMN05216179_0260"/>
<dbReference type="GO" id="GO:0005737">
    <property type="term" value="C:cytoplasm"/>
    <property type="evidence" value="ECO:0007669"/>
    <property type="project" value="UniProtKB-SubCell"/>
</dbReference>
<keyword evidence="5" id="KW-0963">Cytoplasm</keyword>
<comment type="subunit">
    <text evidence="5">Homotetramer.</text>
</comment>
<dbReference type="InterPro" id="IPR008948">
    <property type="entry name" value="L-Aspartase-like"/>
</dbReference>
<evidence type="ECO:0000256" key="5">
    <source>
        <dbReference type="HAMAP-Rule" id="MF_00743"/>
    </source>
</evidence>
<feature type="domain" description="Fumarate lyase N-terminal" evidence="6">
    <location>
        <begin position="11"/>
        <end position="340"/>
    </location>
</feature>
<feature type="binding site" evidence="5">
    <location>
        <begin position="322"/>
        <end position="324"/>
    </location>
    <ligand>
        <name>substrate</name>
    </ligand>
</feature>
<dbReference type="FunFam" id="1.10.275.10:FF:000001">
    <property type="entry name" value="Fumarate hydratase, mitochondrial"/>
    <property type="match status" value="1"/>
</dbReference>
<feature type="binding site" evidence="5">
    <location>
        <begin position="97"/>
        <end position="99"/>
    </location>
    <ligand>
        <name>substrate</name>
    </ligand>
</feature>
<dbReference type="AlphaFoldDB" id="A0A1M7J5Z4"/>
<feature type="active site" evidence="5">
    <location>
        <position position="316"/>
    </location>
</feature>
<dbReference type="PRINTS" id="PR00145">
    <property type="entry name" value="ARGSUCLYASE"/>
</dbReference>
<gene>
    <name evidence="5" type="primary">fumC</name>
    <name evidence="8" type="ORF">SAMN05216179_0260</name>
</gene>
<dbReference type="GO" id="GO:0006099">
    <property type="term" value="P:tricarboxylic acid cycle"/>
    <property type="evidence" value="ECO:0007669"/>
    <property type="project" value="UniProtKB-UniRule"/>
</dbReference>
<dbReference type="PANTHER" id="PTHR11444:SF1">
    <property type="entry name" value="FUMARATE HYDRATASE, MITOCHONDRIAL"/>
    <property type="match status" value="1"/>
</dbReference>
<sequence length="461" mass="50674">MDFRIERDTIGEIKVASDKYWGAQTQRSKENFPIGIETMPKEIIEGFAILKRSAAIVNSELGLMDKMKADAIKYAADRILAGELFEHFPLVVWQTGSGTQSNMNVNEVIAFVGNEWLKEQGNEITLHPNDDVNKSQSSNDTYPTALHIAAVRKLEDVVLPGLATMKQTLKEKMEAFNDIVKIGRTHLQDATPLTLGQEISGWHRMLEKTEDMIQRSIPYVKELAIGGTAVGTGLNAHPEFSERVTANINNYTGKDFVSAANKFHALTSHDELVFAHGALKGLAADLMKIANDVRWLASGPRCGIGEITIPANEPGSSIMPGKVNPTQSEAITMVATQVMGNDATIGIAASQGNFELNVFKPVIAYNFLQSAQLLADSMLSFNDRCLVGLEPNLEQIEKNLNDSLMLVTALNPHIGYENAAKIAKKAFADNTTLKEAAIELQLLTGEQFDEWIKPEEMTYPK</sequence>
<keyword evidence="9" id="KW-1185">Reference proteome</keyword>
<dbReference type="PANTHER" id="PTHR11444">
    <property type="entry name" value="ASPARTATEAMMONIA/ARGININOSUCCINATE/ADENYLOSUCCINATE LYASE"/>
    <property type="match status" value="1"/>
</dbReference>
<evidence type="ECO:0000313" key="9">
    <source>
        <dbReference type="Proteomes" id="UP000184184"/>
    </source>
</evidence>
<dbReference type="SUPFAM" id="SSF48557">
    <property type="entry name" value="L-aspartase-like"/>
    <property type="match status" value="1"/>
</dbReference>
<dbReference type="Gene3D" id="1.20.200.10">
    <property type="entry name" value="Fumarase/aspartase (Central domain)"/>
    <property type="match status" value="1"/>
</dbReference>
<dbReference type="GO" id="GO:0006108">
    <property type="term" value="P:malate metabolic process"/>
    <property type="evidence" value="ECO:0007669"/>
    <property type="project" value="TreeGrafter"/>
</dbReference>
<dbReference type="HAMAP" id="MF_00743">
    <property type="entry name" value="FumaraseC"/>
    <property type="match status" value="1"/>
</dbReference>
<dbReference type="EC" id="4.2.1.2" evidence="5"/>
<proteinExistence type="inferred from homology"/>
<evidence type="ECO:0000259" key="7">
    <source>
        <dbReference type="Pfam" id="PF10415"/>
    </source>
</evidence>
<dbReference type="InterPro" id="IPR024083">
    <property type="entry name" value="Fumarase/histidase_N"/>
</dbReference>
<dbReference type="Proteomes" id="UP000184184">
    <property type="component" value="Unassembled WGS sequence"/>
</dbReference>
<feature type="domain" description="Fumarase C C-terminal" evidence="7">
    <location>
        <begin position="406"/>
        <end position="458"/>
    </location>
</feature>
<feature type="site" description="Important for catalytic activity" evidence="5">
    <location>
        <position position="329"/>
    </location>
</feature>
<dbReference type="NCBIfam" id="NF008909">
    <property type="entry name" value="PRK12273.1"/>
    <property type="match status" value="1"/>
</dbReference>
<dbReference type="InterPro" id="IPR022761">
    <property type="entry name" value="Fumarate_lyase_N"/>
</dbReference>
<dbReference type="NCBIfam" id="TIGR00979">
    <property type="entry name" value="fumC_II"/>
    <property type="match status" value="1"/>
</dbReference>
<evidence type="ECO:0000259" key="6">
    <source>
        <dbReference type="Pfam" id="PF00206"/>
    </source>
</evidence>
<dbReference type="PRINTS" id="PR00149">
    <property type="entry name" value="FUMRATELYASE"/>
</dbReference>
<reference evidence="8 9" key="1">
    <citation type="submission" date="2016-11" db="EMBL/GenBank/DDBJ databases">
        <authorList>
            <person name="Jaros S."/>
            <person name="Januszkiewicz K."/>
            <person name="Wedrychowicz H."/>
        </authorList>
    </citation>
    <scope>NUCLEOTIDE SEQUENCE [LARGE SCALE GENOMIC DNA]</scope>
    <source>
        <strain evidence="8 9">CGMCC 1.10681</strain>
    </source>
</reference>
<dbReference type="InterPro" id="IPR018951">
    <property type="entry name" value="Fumarase_C_C"/>
</dbReference>
<keyword evidence="4 5" id="KW-0456">Lyase</keyword>
<feature type="binding site" evidence="5">
    <location>
        <begin position="137"/>
        <end position="139"/>
    </location>
    <ligand>
        <name>substrate</name>
    </ligand>
</feature>
<comment type="miscellaneous">
    <text evidence="5">There are 2 substrate-binding sites: the catalytic A site, and the non-catalytic B site that may play a role in the transfer of substrate or product between the active site and the solvent. Alternatively, the B site may bind allosteric effectors.</text>
</comment>
<dbReference type="Pfam" id="PF00206">
    <property type="entry name" value="Lyase_1"/>
    <property type="match status" value="1"/>
</dbReference>
<protein>
    <recommendedName>
        <fullName evidence="5">Fumarate hydratase class II</fullName>
        <shortName evidence="5">Fumarase C</shortName>
        <ecNumber evidence="5">4.2.1.2</ecNumber>
    </recommendedName>
    <alternativeName>
        <fullName evidence="5">Aerobic fumarase</fullName>
    </alternativeName>
    <alternativeName>
        <fullName evidence="5">Iron-independent fumarase</fullName>
    </alternativeName>
</protein>
<dbReference type="GO" id="GO:0006106">
    <property type="term" value="P:fumarate metabolic process"/>
    <property type="evidence" value="ECO:0007669"/>
    <property type="project" value="InterPro"/>
</dbReference>
<feature type="binding site" evidence="5">
    <location>
        <position position="185"/>
    </location>
    <ligand>
        <name>substrate</name>
    </ligand>
</feature>
<dbReference type="CDD" id="cd01362">
    <property type="entry name" value="Fumarase_classII"/>
    <property type="match status" value="1"/>
</dbReference>
<dbReference type="FunFam" id="1.10.40.30:FF:000002">
    <property type="entry name" value="Fumarate hydratase class II"/>
    <property type="match status" value="1"/>
</dbReference>
<comment type="catalytic activity">
    <reaction evidence="5">
        <text>(S)-malate = fumarate + H2O</text>
        <dbReference type="Rhea" id="RHEA:12460"/>
        <dbReference type="ChEBI" id="CHEBI:15377"/>
        <dbReference type="ChEBI" id="CHEBI:15589"/>
        <dbReference type="ChEBI" id="CHEBI:29806"/>
        <dbReference type="EC" id="4.2.1.2"/>
    </reaction>
</comment>
<dbReference type="FunFam" id="1.20.200.10:FF:000001">
    <property type="entry name" value="Fumarate hydratase, mitochondrial"/>
    <property type="match status" value="1"/>
</dbReference>
<accession>A0A1M7J5Z4</accession>
<comment type="subcellular location">
    <subcellularLocation>
        <location evidence="5">Cytoplasm</location>
    </subcellularLocation>
</comment>
<dbReference type="GO" id="GO:0008797">
    <property type="term" value="F:aspartate ammonia-lyase activity"/>
    <property type="evidence" value="ECO:0007669"/>
    <property type="project" value="UniProtKB-EC"/>
</dbReference>
<evidence type="ECO:0000256" key="3">
    <source>
        <dbReference type="ARBA" id="ARBA00022532"/>
    </source>
</evidence>
<evidence type="ECO:0000256" key="4">
    <source>
        <dbReference type="ARBA" id="ARBA00023239"/>
    </source>
</evidence>
<dbReference type="InterPro" id="IPR000362">
    <property type="entry name" value="Fumarate_lyase_fam"/>
</dbReference>
<dbReference type="GO" id="GO:0004333">
    <property type="term" value="F:fumarate hydratase activity"/>
    <property type="evidence" value="ECO:0007669"/>
    <property type="project" value="UniProtKB-UniRule"/>
</dbReference>
<dbReference type="EMBL" id="FRCZ01000001">
    <property type="protein sequence ID" value="SHM48405.1"/>
    <property type="molecule type" value="Genomic_DNA"/>
</dbReference>
<dbReference type="Gene3D" id="1.10.275.10">
    <property type="entry name" value="Fumarase/aspartase (N-terminal domain)"/>
    <property type="match status" value="1"/>
</dbReference>
<dbReference type="OrthoDB" id="9802809at2"/>
<dbReference type="Gene3D" id="1.10.40.30">
    <property type="entry name" value="Fumarase/aspartase (C-terminal domain)"/>
    <property type="match status" value="1"/>
</dbReference>
<comment type="similarity">
    <text evidence="2 5">Belongs to the class-II fumarase/aspartase family. Fumarase subfamily.</text>
</comment>
<organism evidence="8 9">
    <name type="scientific">Gracilibacillus kekensis</name>
    <dbReference type="NCBI Taxonomy" id="1027249"/>
    <lineage>
        <taxon>Bacteria</taxon>
        <taxon>Bacillati</taxon>
        <taxon>Bacillota</taxon>
        <taxon>Bacilli</taxon>
        <taxon>Bacillales</taxon>
        <taxon>Bacillaceae</taxon>
        <taxon>Gracilibacillus</taxon>
    </lineage>
</organism>
<comment type="function">
    <text evidence="5">Involved in the TCA cycle. Catalyzes the stereospecific interconversion of fumarate to L-malate.</text>
</comment>
<comment type="catalytic activity">
    <reaction evidence="1">
        <text>L-aspartate = fumarate + NH4(+)</text>
        <dbReference type="Rhea" id="RHEA:16601"/>
        <dbReference type="ChEBI" id="CHEBI:28938"/>
        <dbReference type="ChEBI" id="CHEBI:29806"/>
        <dbReference type="ChEBI" id="CHEBI:29991"/>
        <dbReference type="EC" id="4.3.1.1"/>
    </reaction>
</comment>
<dbReference type="InterPro" id="IPR020557">
    <property type="entry name" value="Fumarate_lyase_CS"/>
</dbReference>
<dbReference type="Pfam" id="PF10415">
    <property type="entry name" value="FumaraseC_C"/>
    <property type="match status" value="1"/>
</dbReference>
<comment type="pathway">
    <text evidence="5">Carbohydrate metabolism; tricarboxylic acid cycle; (S)-malate from fumarate: step 1/1.</text>
</comment>
<evidence type="ECO:0000256" key="1">
    <source>
        <dbReference type="ARBA" id="ARBA00001494"/>
    </source>
</evidence>
<feature type="binding site" evidence="5">
    <location>
        <position position="317"/>
    </location>
    <ligand>
        <name>substrate</name>
    </ligand>
</feature>
<dbReference type="RefSeq" id="WP_073200402.1">
    <property type="nucleotide sequence ID" value="NZ_FRCZ01000001.1"/>
</dbReference>
<dbReference type="InterPro" id="IPR005677">
    <property type="entry name" value="Fum_hydII"/>
</dbReference>
<dbReference type="UniPathway" id="UPA00223">
    <property type="reaction ID" value="UER01007"/>
</dbReference>
<evidence type="ECO:0000313" key="8">
    <source>
        <dbReference type="EMBL" id="SHM48405.1"/>
    </source>
</evidence>
<dbReference type="PROSITE" id="PS00163">
    <property type="entry name" value="FUMARATE_LYASES"/>
    <property type="match status" value="1"/>
</dbReference>
<evidence type="ECO:0000256" key="2">
    <source>
        <dbReference type="ARBA" id="ARBA00009084"/>
    </source>
</evidence>
<feature type="active site" description="Proton donor/acceptor" evidence="5">
    <location>
        <position position="186"/>
    </location>
</feature>
<name>A0A1M7J5Z4_9BACI</name>
<keyword evidence="3 5" id="KW-0816">Tricarboxylic acid cycle</keyword>
<feature type="binding site" description="in site B" evidence="5">
    <location>
        <begin position="127"/>
        <end position="130"/>
    </location>
    <ligand>
        <name>substrate</name>
    </ligand>
</feature>